<proteinExistence type="predicted"/>
<gene>
    <name evidence="1" type="ORF">FEV53_10910</name>
</gene>
<dbReference type="RefSeq" id="WP_142834847.1">
    <property type="nucleotide sequence ID" value="NZ_VFSV01000017.1"/>
</dbReference>
<keyword evidence="2" id="KW-1185">Reference proteome</keyword>
<dbReference type="Proteomes" id="UP000318590">
    <property type="component" value="Unassembled WGS sequence"/>
</dbReference>
<dbReference type="OrthoDB" id="9810387at2"/>
<protein>
    <submittedName>
        <fullName evidence="1">DUF1476 family protein</fullName>
    </submittedName>
</protein>
<evidence type="ECO:0000313" key="2">
    <source>
        <dbReference type="Proteomes" id="UP000318590"/>
    </source>
</evidence>
<dbReference type="Pfam" id="PF07345">
    <property type="entry name" value="ATPaseInh_sub_z"/>
    <property type="match status" value="1"/>
</dbReference>
<dbReference type="EMBL" id="VFSV01000017">
    <property type="protein sequence ID" value="TRD19002.1"/>
    <property type="molecule type" value="Genomic_DNA"/>
</dbReference>
<dbReference type="AlphaFoldDB" id="A0A547PXY9"/>
<sequence>MSLFDDRERAFEAKWAHDEDTRLLLQAMANRRLAEWAARKAGLTGNKALKEIHRLTKLEYTANGPAAFRSEVIATSGCTEQEVSNKANEFLVQVEAETASEN</sequence>
<reference evidence="1 2" key="1">
    <citation type="submission" date="2019-06" db="EMBL/GenBank/DDBJ databases">
        <title>Paenimaribius caenipelagi gen. nov., sp. nov., isolated from a tidal flat.</title>
        <authorList>
            <person name="Yoon J.-H."/>
        </authorList>
    </citation>
    <scope>NUCLEOTIDE SEQUENCE [LARGE SCALE GENOMIC DNA]</scope>
    <source>
        <strain evidence="1 2">JBTF-M29</strain>
    </source>
</reference>
<dbReference type="InterPro" id="IPR009945">
    <property type="entry name" value="ATPase_inh_sub_z"/>
</dbReference>
<dbReference type="Gene3D" id="1.10.790.20">
    <property type="entry name" value="Domain of unknown function DUF1476"/>
    <property type="match status" value="1"/>
</dbReference>
<accession>A0A547PXY9</accession>
<organism evidence="1 2">
    <name type="scientific">Palleronia caenipelagi</name>
    <dbReference type="NCBI Taxonomy" id="2489174"/>
    <lineage>
        <taxon>Bacteria</taxon>
        <taxon>Pseudomonadati</taxon>
        <taxon>Pseudomonadota</taxon>
        <taxon>Alphaproteobacteria</taxon>
        <taxon>Rhodobacterales</taxon>
        <taxon>Roseobacteraceae</taxon>
        <taxon>Palleronia</taxon>
    </lineage>
</organism>
<evidence type="ECO:0000313" key="1">
    <source>
        <dbReference type="EMBL" id="TRD19002.1"/>
    </source>
</evidence>
<comment type="caution">
    <text evidence="1">The sequence shown here is derived from an EMBL/GenBank/DDBJ whole genome shotgun (WGS) entry which is preliminary data.</text>
</comment>
<name>A0A547PXY9_9RHOB</name>
<dbReference type="InterPro" id="IPR038293">
    <property type="entry name" value="ATPase_inh_sub_z_sf"/>
</dbReference>